<dbReference type="Pfam" id="PF00180">
    <property type="entry name" value="Iso_dh"/>
    <property type="match status" value="1"/>
</dbReference>
<dbReference type="InterPro" id="IPR024084">
    <property type="entry name" value="IsoPropMal-DH-like_dom"/>
</dbReference>
<dbReference type="SMART" id="SM01329">
    <property type="entry name" value="Iso_dh"/>
    <property type="match status" value="1"/>
</dbReference>
<feature type="domain" description="Isopropylmalate dehydrogenase-like" evidence="3">
    <location>
        <begin position="48"/>
        <end position="370"/>
    </location>
</feature>
<evidence type="ECO:0000313" key="4">
    <source>
        <dbReference type="Proteomes" id="UP000695000"/>
    </source>
</evidence>
<dbReference type="RefSeq" id="XP_017779591.1">
    <property type="nucleotide sequence ID" value="XM_017924102.1"/>
</dbReference>
<evidence type="ECO:0000256" key="1">
    <source>
        <dbReference type="ARBA" id="ARBA00007769"/>
    </source>
</evidence>
<gene>
    <name evidence="5" type="primary">LOC108564905</name>
</gene>
<evidence type="ECO:0000313" key="5">
    <source>
        <dbReference type="RefSeq" id="XP_017779591.1"/>
    </source>
</evidence>
<dbReference type="PANTHER" id="PTHR11835:SF60">
    <property type="entry name" value="ISOCITRATE DEHYDROGENASE [NAD] SUBUNIT, MITOCHONDRIAL"/>
    <property type="match status" value="1"/>
</dbReference>
<dbReference type="Gene3D" id="3.40.718.10">
    <property type="entry name" value="Isopropylmalate Dehydrogenase"/>
    <property type="match status" value="1"/>
</dbReference>
<name>A0ABM1MYE1_NICVS</name>
<organism evidence="4 5">
    <name type="scientific">Nicrophorus vespilloides</name>
    <name type="common">Boreal carrion beetle</name>
    <dbReference type="NCBI Taxonomy" id="110193"/>
    <lineage>
        <taxon>Eukaryota</taxon>
        <taxon>Metazoa</taxon>
        <taxon>Ecdysozoa</taxon>
        <taxon>Arthropoda</taxon>
        <taxon>Hexapoda</taxon>
        <taxon>Insecta</taxon>
        <taxon>Pterygota</taxon>
        <taxon>Neoptera</taxon>
        <taxon>Endopterygota</taxon>
        <taxon>Coleoptera</taxon>
        <taxon>Polyphaga</taxon>
        <taxon>Staphyliniformia</taxon>
        <taxon>Silphidae</taxon>
        <taxon>Nicrophorinae</taxon>
        <taxon>Nicrophorus</taxon>
    </lineage>
</organism>
<keyword evidence="2" id="KW-0816">Tricarboxylic acid cycle</keyword>
<evidence type="ECO:0000259" key="3">
    <source>
        <dbReference type="SMART" id="SM01329"/>
    </source>
</evidence>
<dbReference type="GeneID" id="108564905"/>
<proteinExistence type="inferred from homology"/>
<comment type="similarity">
    <text evidence="1">Belongs to the isocitrate and isopropylmalate dehydrogenases family.</text>
</comment>
<sequence length="380" mass="42526">MNFKVFYVLQKRCVSTLADEISRHAISKSSRLKKYKELPVSKYGGRHIVTMIPGCGNGPEMMNHIRDIFKFINAPIDFEVVDVESTPTSVKQAIMSIRRNGCCIKGSIERFTSEDEKLYASPNVAIRKKLDLFCSLNICKSYLGVPARYQNIDIVIVRENVEGEYSMLEHQSIPGVVESMKVCTTYNSERIARWTFEFAKKFNRKKISIIHKANIMKLSDGLFLRTIKKVAKEYPNIQVDQMIVDNCCMQIVSDPHQFDILVCPNLYGTILCNVVCGLIGGPSLISAANFGYNCAAFETATRSPESVVAEPDTVSPVALINASIELLFYLGYIEHAKLLRKATSKTVEKDLVRTKDIGGTNSTTEMVEAIKTNISAFNDA</sequence>
<reference evidence="5" key="1">
    <citation type="submission" date="2025-08" db="UniProtKB">
        <authorList>
            <consortium name="RefSeq"/>
        </authorList>
    </citation>
    <scope>IDENTIFICATION</scope>
    <source>
        <tissue evidence="5">Whole Larva</tissue>
    </source>
</reference>
<evidence type="ECO:0000256" key="2">
    <source>
        <dbReference type="ARBA" id="ARBA00022532"/>
    </source>
</evidence>
<protein>
    <submittedName>
        <fullName evidence="5">Isocitrate dehydrogenase [NAD] subunit gamma, mitochondrial-like</fullName>
    </submittedName>
</protein>
<keyword evidence="4" id="KW-1185">Reference proteome</keyword>
<dbReference type="SUPFAM" id="SSF53659">
    <property type="entry name" value="Isocitrate/Isopropylmalate dehydrogenase-like"/>
    <property type="match status" value="1"/>
</dbReference>
<accession>A0ABM1MYE1</accession>
<dbReference type="Proteomes" id="UP000695000">
    <property type="component" value="Unplaced"/>
</dbReference>
<dbReference type="PANTHER" id="PTHR11835">
    <property type="entry name" value="DECARBOXYLATING DEHYDROGENASES-ISOCITRATE, ISOPROPYLMALATE, TARTRATE"/>
    <property type="match status" value="1"/>
</dbReference>